<keyword evidence="5" id="KW-1185">Reference proteome</keyword>
<protein>
    <recommendedName>
        <fullName evidence="6">Helicase C-terminal domain-containing protein</fullName>
    </recommendedName>
</protein>
<dbReference type="GO" id="GO:0005524">
    <property type="term" value="F:ATP binding"/>
    <property type="evidence" value="ECO:0007669"/>
    <property type="project" value="UniProtKB-KW"/>
</dbReference>
<dbReference type="GO" id="GO:0008094">
    <property type="term" value="F:ATP-dependent activity, acting on DNA"/>
    <property type="evidence" value="ECO:0007669"/>
    <property type="project" value="TreeGrafter"/>
</dbReference>
<dbReference type="AlphaFoldDB" id="A0AAP0KN64"/>
<reference evidence="4 5" key="1">
    <citation type="submission" date="2024-01" db="EMBL/GenBank/DDBJ databases">
        <title>Genome assemblies of Stephania.</title>
        <authorList>
            <person name="Yang L."/>
        </authorList>
    </citation>
    <scope>NUCLEOTIDE SEQUENCE [LARGE SCALE GENOMIC DNA]</scope>
    <source>
        <strain evidence="4">QJT</strain>
        <tissue evidence="4">Leaf</tissue>
    </source>
</reference>
<dbReference type="CDD" id="cd18793">
    <property type="entry name" value="SF2_C_SNF"/>
    <property type="match status" value="1"/>
</dbReference>
<evidence type="ECO:0000256" key="1">
    <source>
        <dbReference type="ARBA" id="ARBA00022741"/>
    </source>
</evidence>
<dbReference type="GO" id="GO:0006289">
    <property type="term" value="P:nucleotide-excision repair"/>
    <property type="evidence" value="ECO:0007669"/>
    <property type="project" value="TreeGrafter"/>
</dbReference>
<dbReference type="PANTHER" id="PTHR45626:SF12">
    <property type="entry name" value="DNA REPAIR PROTEIN RAD16"/>
    <property type="match status" value="1"/>
</dbReference>
<keyword evidence="2" id="KW-0378">Hydrolase</keyword>
<dbReference type="Proteomes" id="UP001417504">
    <property type="component" value="Unassembled WGS sequence"/>
</dbReference>
<evidence type="ECO:0000256" key="2">
    <source>
        <dbReference type="ARBA" id="ARBA00022801"/>
    </source>
</evidence>
<evidence type="ECO:0000256" key="3">
    <source>
        <dbReference type="ARBA" id="ARBA00022840"/>
    </source>
</evidence>
<dbReference type="EMBL" id="JBBNAE010000001">
    <property type="protein sequence ID" value="KAK9155667.1"/>
    <property type="molecule type" value="Genomic_DNA"/>
</dbReference>
<dbReference type="Gene3D" id="3.40.50.300">
    <property type="entry name" value="P-loop containing nucleotide triphosphate hydrolases"/>
    <property type="match status" value="1"/>
</dbReference>
<dbReference type="GO" id="GO:0016787">
    <property type="term" value="F:hydrolase activity"/>
    <property type="evidence" value="ECO:0007669"/>
    <property type="project" value="UniProtKB-KW"/>
</dbReference>
<dbReference type="InterPro" id="IPR050628">
    <property type="entry name" value="SNF2_RAD54_helicase_TF"/>
</dbReference>
<dbReference type="InterPro" id="IPR027417">
    <property type="entry name" value="P-loop_NTPase"/>
</dbReference>
<dbReference type="PANTHER" id="PTHR45626">
    <property type="entry name" value="TRANSCRIPTION TERMINATION FACTOR 2-RELATED"/>
    <property type="match status" value="1"/>
</dbReference>
<proteinExistence type="predicted"/>
<evidence type="ECO:0000313" key="5">
    <source>
        <dbReference type="Proteomes" id="UP001417504"/>
    </source>
</evidence>
<gene>
    <name evidence="4" type="ORF">Sjap_003147</name>
</gene>
<comment type="caution">
    <text evidence="4">The sequence shown here is derived from an EMBL/GenBank/DDBJ whole genome shotgun (WGS) entry which is preliminary data.</text>
</comment>
<dbReference type="InterPro" id="IPR049730">
    <property type="entry name" value="SNF2/RAD54-like_C"/>
</dbReference>
<evidence type="ECO:0008006" key="6">
    <source>
        <dbReference type="Google" id="ProtNLM"/>
    </source>
</evidence>
<organism evidence="4 5">
    <name type="scientific">Stephania japonica</name>
    <dbReference type="NCBI Taxonomy" id="461633"/>
    <lineage>
        <taxon>Eukaryota</taxon>
        <taxon>Viridiplantae</taxon>
        <taxon>Streptophyta</taxon>
        <taxon>Embryophyta</taxon>
        <taxon>Tracheophyta</taxon>
        <taxon>Spermatophyta</taxon>
        <taxon>Magnoliopsida</taxon>
        <taxon>Ranunculales</taxon>
        <taxon>Menispermaceae</taxon>
        <taxon>Menispermoideae</taxon>
        <taxon>Cissampelideae</taxon>
        <taxon>Stephania</taxon>
    </lineage>
</organism>
<dbReference type="GO" id="GO:0005634">
    <property type="term" value="C:nucleus"/>
    <property type="evidence" value="ECO:0007669"/>
    <property type="project" value="TreeGrafter"/>
</dbReference>
<evidence type="ECO:0000313" key="4">
    <source>
        <dbReference type="EMBL" id="KAK9155667.1"/>
    </source>
</evidence>
<name>A0AAP0KN64_9MAGN</name>
<accession>A0AAP0KN64</accession>
<sequence>MTMAAKDAAIKKFTDDPACRIFLMSLNSEAIALNLTVASQVFMMDPWWNPAVEQLAQNQIRWIGEYKPIR</sequence>
<keyword evidence="1" id="KW-0547">Nucleotide-binding</keyword>
<dbReference type="SUPFAM" id="SSF52540">
    <property type="entry name" value="P-loop containing nucleoside triphosphate hydrolases"/>
    <property type="match status" value="1"/>
</dbReference>
<keyword evidence="3" id="KW-0067">ATP-binding</keyword>